<dbReference type="PANTHER" id="PTHR16263:SF11">
    <property type="entry name" value="TETRATRICOPEPTIDE REPEAT PROTEIN 38"/>
    <property type="match status" value="1"/>
</dbReference>
<dbReference type="eggNOG" id="KOG2610">
    <property type="taxonomic scope" value="Eukaryota"/>
</dbReference>
<dbReference type="AlphaFoldDB" id="D7L6X0"/>
<dbReference type="InterPro" id="IPR033891">
    <property type="entry name" value="TTC38"/>
</dbReference>
<gene>
    <name evidence="1" type="ORF">ARALYDRAFT_673654</name>
</gene>
<name>D7L6X0_ARALL</name>
<sequence length="64" mass="7361">MWCQLLPKTGQFSTAKEVIRERIKVRDGIPFMWRLLEKSYSMEGTAEAESSTGETAKKLESCYI</sequence>
<dbReference type="Gramene" id="Al_scaffold_0003_2851">
    <property type="protein sequence ID" value="Al_scaffold_0003_2851"/>
    <property type="gene ID" value="Al_scaffold_0003_2851"/>
</dbReference>
<dbReference type="EMBL" id="GL348715">
    <property type="protein sequence ID" value="EFH61978.1"/>
    <property type="molecule type" value="Genomic_DNA"/>
</dbReference>
<keyword evidence="2" id="KW-1185">Reference proteome</keyword>
<reference evidence="2" key="1">
    <citation type="journal article" date="2011" name="Nat. Genet.">
        <title>The Arabidopsis lyrata genome sequence and the basis of rapid genome size change.</title>
        <authorList>
            <person name="Hu T.T."/>
            <person name="Pattyn P."/>
            <person name="Bakker E.G."/>
            <person name="Cao J."/>
            <person name="Cheng J.-F."/>
            <person name="Clark R.M."/>
            <person name="Fahlgren N."/>
            <person name="Fawcett J.A."/>
            <person name="Grimwood J."/>
            <person name="Gundlach H."/>
            <person name="Haberer G."/>
            <person name="Hollister J.D."/>
            <person name="Ossowski S."/>
            <person name="Ottilar R.P."/>
            <person name="Salamov A.A."/>
            <person name="Schneeberger K."/>
            <person name="Spannagl M."/>
            <person name="Wang X."/>
            <person name="Yang L."/>
            <person name="Nasrallah M.E."/>
            <person name="Bergelson J."/>
            <person name="Carrington J.C."/>
            <person name="Gaut B.S."/>
            <person name="Schmutz J."/>
            <person name="Mayer K.F.X."/>
            <person name="Van de Peer Y."/>
            <person name="Grigoriev I.V."/>
            <person name="Nordborg M."/>
            <person name="Weigel D."/>
            <person name="Guo Y.-L."/>
        </authorList>
    </citation>
    <scope>NUCLEOTIDE SEQUENCE [LARGE SCALE GENOMIC DNA]</scope>
    <source>
        <strain evidence="2">cv. MN47</strain>
    </source>
</reference>
<dbReference type="PANTHER" id="PTHR16263">
    <property type="entry name" value="TETRATRICOPEPTIDE REPEAT PROTEIN 38"/>
    <property type="match status" value="1"/>
</dbReference>
<accession>D7L6X0</accession>
<dbReference type="Proteomes" id="UP000008694">
    <property type="component" value="Unassembled WGS sequence"/>
</dbReference>
<proteinExistence type="predicted"/>
<dbReference type="STRING" id="81972.D7L6X0"/>
<evidence type="ECO:0000313" key="1">
    <source>
        <dbReference type="EMBL" id="EFH61978.1"/>
    </source>
</evidence>
<dbReference type="HOGENOM" id="CLU_2870633_0_0_1"/>
<protein>
    <submittedName>
        <fullName evidence="1">Predicted protein</fullName>
    </submittedName>
</protein>
<evidence type="ECO:0000313" key="2">
    <source>
        <dbReference type="Proteomes" id="UP000008694"/>
    </source>
</evidence>
<organism evidence="2">
    <name type="scientific">Arabidopsis lyrata subsp. lyrata</name>
    <name type="common">Lyre-leaved rock-cress</name>
    <dbReference type="NCBI Taxonomy" id="81972"/>
    <lineage>
        <taxon>Eukaryota</taxon>
        <taxon>Viridiplantae</taxon>
        <taxon>Streptophyta</taxon>
        <taxon>Embryophyta</taxon>
        <taxon>Tracheophyta</taxon>
        <taxon>Spermatophyta</taxon>
        <taxon>Magnoliopsida</taxon>
        <taxon>eudicotyledons</taxon>
        <taxon>Gunneridae</taxon>
        <taxon>Pentapetalae</taxon>
        <taxon>rosids</taxon>
        <taxon>malvids</taxon>
        <taxon>Brassicales</taxon>
        <taxon>Brassicaceae</taxon>
        <taxon>Camelineae</taxon>
        <taxon>Arabidopsis</taxon>
    </lineage>
</organism>